<dbReference type="Gene3D" id="1.10.630.10">
    <property type="entry name" value="Cytochrome P450"/>
    <property type="match status" value="1"/>
</dbReference>
<dbReference type="Pfam" id="PF00067">
    <property type="entry name" value="p450"/>
    <property type="match status" value="1"/>
</dbReference>
<comment type="caution">
    <text evidence="1">The sequence shown here is derived from an EMBL/GenBank/DDBJ whole genome shotgun (WGS) entry which is preliminary data.</text>
</comment>
<dbReference type="GO" id="GO:0004497">
    <property type="term" value="F:monooxygenase activity"/>
    <property type="evidence" value="ECO:0007669"/>
    <property type="project" value="InterPro"/>
</dbReference>
<gene>
    <name evidence="1" type="ORF">A0J61_01812</name>
</gene>
<name>A0A1C7NM87_9FUNG</name>
<dbReference type="GO" id="GO:0016705">
    <property type="term" value="F:oxidoreductase activity, acting on paired donors, with incorporation or reduction of molecular oxygen"/>
    <property type="evidence" value="ECO:0007669"/>
    <property type="project" value="InterPro"/>
</dbReference>
<dbReference type="AlphaFoldDB" id="A0A1C7NM87"/>
<proteinExistence type="predicted"/>
<dbReference type="Proteomes" id="UP000093000">
    <property type="component" value="Unassembled WGS sequence"/>
</dbReference>
<dbReference type="EMBL" id="LUGH01000062">
    <property type="protein sequence ID" value="OBZ90128.1"/>
    <property type="molecule type" value="Genomic_DNA"/>
</dbReference>
<organism evidence="1 2">
    <name type="scientific">Choanephora cucurbitarum</name>
    <dbReference type="NCBI Taxonomy" id="101091"/>
    <lineage>
        <taxon>Eukaryota</taxon>
        <taxon>Fungi</taxon>
        <taxon>Fungi incertae sedis</taxon>
        <taxon>Mucoromycota</taxon>
        <taxon>Mucoromycotina</taxon>
        <taxon>Mucoromycetes</taxon>
        <taxon>Mucorales</taxon>
        <taxon>Mucorineae</taxon>
        <taxon>Choanephoraceae</taxon>
        <taxon>Choanephoroideae</taxon>
        <taxon>Choanephora</taxon>
    </lineage>
</organism>
<protein>
    <submittedName>
        <fullName evidence="1">Uncharacterized protein</fullName>
    </submittedName>
</protein>
<dbReference type="STRING" id="101091.A0A1C7NM87"/>
<dbReference type="InterPro" id="IPR036396">
    <property type="entry name" value="Cyt_P450_sf"/>
</dbReference>
<dbReference type="OrthoDB" id="2289099at2759"/>
<keyword evidence="2" id="KW-1185">Reference proteome</keyword>
<dbReference type="SUPFAM" id="SSF48264">
    <property type="entry name" value="Cytochrome P450"/>
    <property type="match status" value="1"/>
</dbReference>
<accession>A0A1C7NM87</accession>
<dbReference type="InterPro" id="IPR001128">
    <property type="entry name" value="Cyt_P450"/>
</dbReference>
<dbReference type="InParanoid" id="A0A1C7NM87"/>
<reference evidence="1 2" key="1">
    <citation type="submission" date="2016-03" db="EMBL/GenBank/DDBJ databases">
        <title>Choanephora cucurbitarum.</title>
        <authorList>
            <person name="Min B."/>
            <person name="Park H."/>
            <person name="Park J.-H."/>
            <person name="Shin H.-D."/>
            <person name="Choi I.-G."/>
        </authorList>
    </citation>
    <scope>NUCLEOTIDE SEQUENCE [LARGE SCALE GENOMIC DNA]</scope>
    <source>
        <strain evidence="1 2">KUS-F28377</strain>
    </source>
</reference>
<dbReference type="GO" id="GO:0005506">
    <property type="term" value="F:iron ion binding"/>
    <property type="evidence" value="ECO:0007669"/>
    <property type="project" value="InterPro"/>
</dbReference>
<evidence type="ECO:0000313" key="2">
    <source>
        <dbReference type="Proteomes" id="UP000093000"/>
    </source>
</evidence>
<dbReference type="GO" id="GO:0020037">
    <property type="term" value="F:heme binding"/>
    <property type="evidence" value="ECO:0007669"/>
    <property type="project" value="InterPro"/>
</dbReference>
<sequence length="115" mass="12935">MHKNYFTNCKLCFATMGMAFSKELPREQSTKEHKQLGPIIKIKMGQKTWIMVSDPVLAHKIFVGSGAETSYRPYGVFNYEYYSKGGKGIVFAQPGPSFKKNRAAGTLHVLKAQKN</sequence>
<evidence type="ECO:0000313" key="1">
    <source>
        <dbReference type="EMBL" id="OBZ90128.1"/>
    </source>
</evidence>